<dbReference type="Gene3D" id="3.30.70.270">
    <property type="match status" value="2"/>
</dbReference>
<protein>
    <submittedName>
        <fullName evidence="5">T18348probable pol truncated-rice blast fungus magnaporthe gypsy retrotransposon</fullName>
    </submittedName>
</protein>
<dbReference type="InterPro" id="IPR000477">
    <property type="entry name" value="RT_dom"/>
</dbReference>
<dbReference type="GO" id="GO:0003824">
    <property type="term" value="F:catalytic activity"/>
    <property type="evidence" value="ECO:0007669"/>
    <property type="project" value="UniProtKB-KW"/>
</dbReference>
<dbReference type="Gene3D" id="3.10.10.10">
    <property type="entry name" value="HIV Type 1 Reverse Transcriptase, subunit A, domain 1"/>
    <property type="match status" value="1"/>
</dbReference>
<dbReference type="InterPro" id="IPR043128">
    <property type="entry name" value="Rev_trsase/Diguanyl_cyclase"/>
</dbReference>
<evidence type="ECO:0000313" key="6">
    <source>
        <dbReference type="Proteomes" id="UP000192927"/>
    </source>
</evidence>
<keyword evidence="2" id="KW-0175">Coiled coil</keyword>
<dbReference type="PROSITE" id="PS50878">
    <property type="entry name" value="RT_POL"/>
    <property type="match status" value="1"/>
</dbReference>
<evidence type="ECO:0000256" key="2">
    <source>
        <dbReference type="SAM" id="Coils"/>
    </source>
</evidence>
<dbReference type="AlphaFoldDB" id="A0A1W5CUK5"/>
<keyword evidence="1" id="KW-0511">Multifunctional enzyme</keyword>
<reference evidence="6" key="1">
    <citation type="submission" date="2017-03" db="EMBL/GenBank/DDBJ databases">
        <authorList>
            <person name="Sharma R."/>
            <person name="Thines M."/>
        </authorList>
    </citation>
    <scope>NUCLEOTIDE SEQUENCE [LARGE SCALE GENOMIC DNA]</scope>
</reference>
<dbReference type="InterPro" id="IPR043502">
    <property type="entry name" value="DNA/RNA_pol_sf"/>
</dbReference>
<keyword evidence="6" id="KW-1185">Reference proteome</keyword>
<dbReference type="Proteomes" id="UP000192927">
    <property type="component" value="Unassembled WGS sequence"/>
</dbReference>
<dbReference type="Pfam" id="PF17919">
    <property type="entry name" value="RT_RNaseH_2"/>
    <property type="match status" value="1"/>
</dbReference>
<accession>A0A1W5CUK5</accession>
<dbReference type="PANTHER" id="PTHR37984:SF5">
    <property type="entry name" value="PROTEIN NYNRIN-LIKE"/>
    <property type="match status" value="1"/>
</dbReference>
<organism evidence="5 6">
    <name type="scientific">Lasallia pustulata</name>
    <dbReference type="NCBI Taxonomy" id="136370"/>
    <lineage>
        <taxon>Eukaryota</taxon>
        <taxon>Fungi</taxon>
        <taxon>Dikarya</taxon>
        <taxon>Ascomycota</taxon>
        <taxon>Pezizomycotina</taxon>
        <taxon>Lecanoromycetes</taxon>
        <taxon>OSLEUM clade</taxon>
        <taxon>Umbilicariomycetidae</taxon>
        <taxon>Umbilicariales</taxon>
        <taxon>Umbilicariaceae</taxon>
        <taxon>Lasallia</taxon>
    </lineage>
</organism>
<dbReference type="InterPro" id="IPR041577">
    <property type="entry name" value="RT_RNaseH_2"/>
</dbReference>
<feature type="coiled-coil region" evidence="2">
    <location>
        <begin position="40"/>
        <end position="81"/>
    </location>
</feature>
<name>A0A1W5CUK5_9LECA</name>
<evidence type="ECO:0000313" key="5">
    <source>
        <dbReference type="EMBL" id="SLM34528.1"/>
    </source>
</evidence>
<dbReference type="CDD" id="cd01647">
    <property type="entry name" value="RT_LTR"/>
    <property type="match status" value="1"/>
</dbReference>
<proteinExistence type="predicted"/>
<evidence type="ECO:0000256" key="3">
    <source>
        <dbReference type="SAM" id="MobiDB-lite"/>
    </source>
</evidence>
<evidence type="ECO:0000259" key="4">
    <source>
        <dbReference type="PROSITE" id="PS50878"/>
    </source>
</evidence>
<dbReference type="InterPro" id="IPR050951">
    <property type="entry name" value="Retrovirus_Pol_polyprotein"/>
</dbReference>
<feature type="region of interest" description="Disordered" evidence="3">
    <location>
        <begin position="261"/>
        <end position="282"/>
    </location>
</feature>
<sequence>MAQQILVQTRRSIQRPTRLAPIAEITEDTLHEADLAQIWLQEAKKENARLKAELIPLRGELEAKDERIAQLDELLMLAEQQVQQSCEAIPLSSVSITTKRSAKFPDPPVFTGEITDGKDMSPKFEPWVLHVHDKLQMNQDHFEMDAAKTAYVLTYLSGDAMDHICSYRAGDPNYFKTSDSVFRELRQDTKTPFLQFFSEFIRLAQYLQFPEIVLIEDVKEKVLPCMQKLLSESSEDFNTLTKLKDRLIHLNNQQRNYFASRQKANTETEATKKTPISKTGSQFKPKVNTTLVQEVNTTKSTEVPGSTYIPRSNKPAAETTCWKYSNTAFRGLGKRVASEIDNSDGELVISSTGFETDPYGRPPLLAECCLSSGKGKYTELALVDTGSTVYTVVDEQLATEICERLNIEPVRLLKPRPVCGFNGQLSRKPITHAIYPTLMVNGHIEKTAPMLLTKLGLHQIILGRCDQLRCSSSNKLPALNSAKFVDKAVITEPPKYSILKRQKAPSEKKSLSVPGSTTPLLPDKTFNDTVDVAIIGAAAFNQLNMRRQYQDGVQLFSMTIQEMERALSEQTADNTSEINISVLSMEEVLAKIKIEGDRTKLPRSWVYPISNYKLQKLKEYLDENLKKGFISPSHAPDASPVLFVVKANGSLRVCVDYQKLNAITKRNQYPIPLIEETLAKVTGCKYLIKLDVIAAFNKLRMHPNSEDYTTFITSMGAYKYHVLPFGLTNGPANYQHYMNDVLWDHLNNFCSAYLDDILIYSKALKEHTQHVWAVLQKLIDAGLQVDIEKCKFHVQETSFLGVLLSTDGLRMDLKKVQVVVDWSTPTNLKQVQAFIGFCNFYRRFIKGFSKIVGPMLKLTQKGVIFQWTDTCQKSFELLKQRVVTAPVLWHFDQTRKAILETDSSDHVNAGVLSQYDDNKVLHPVAFYSKNMVPAECNYEIYDKELLAIIRCLEY</sequence>
<dbReference type="FunFam" id="3.30.70.270:FF:000063">
    <property type="entry name" value="Zinc knuckle domaincontaining protein"/>
    <property type="match status" value="1"/>
</dbReference>
<dbReference type="PANTHER" id="PTHR37984">
    <property type="entry name" value="PROTEIN CBG26694"/>
    <property type="match status" value="1"/>
</dbReference>
<dbReference type="CDD" id="cd00303">
    <property type="entry name" value="retropepsin_like"/>
    <property type="match status" value="1"/>
</dbReference>
<dbReference type="SUPFAM" id="SSF56672">
    <property type="entry name" value="DNA/RNA polymerases"/>
    <property type="match status" value="1"/>
</dbReference>
<dbReference type="Pfam" id="PF00078">
    <property type="entry name" value="RVT_1"/>
    <property type="match status" value="1"/>
</dbReference>
<feature type="domain" description="Reverse transcriptase" evidence="4">
    <location>
        <begin position="625"/>
        <end position="804"/>
    </location>
</feature>
<evidence type="ECO:0000256" key="1">
    <source>
        <dbReference type="ARBA" id="ARBA00023268"/>
    </source>
</evidence>
<dbReference type="EMBL" id="FWEW01000329">
    <property type="protein sequence ID" value="SLM34528.1"/>
    <property type="molecule type" value="Genomic_DNA"/>
</dbReference>